<sequence length="274" mass="31493">MSNNTKQYIEKAATQIRQDYDLIDYEIDLFKLGEELGIDIQTQSQKSHGISGALIRNGNDFLIYYASSINNIPYQRFSIAHEFGHYFLPEHPENIFNKNGTHFSSAGSSSKDPYEREADYFSTCLLMPKFLFEKEMYKYNDGLEAIKSLASIFNTSLTSTAIRYIELTEAPALLIISSNGKVDAVFDTKELRKFGKCIYIKNKVLPNKNIISTELSKKEIFLNEWIDTNHRIKAIEESITLGSYEKTLTVITTNTLYEEIEDEFSDTWEPPSFK</sequence>
<keyword evidence="2" id="KW-0614">Plasmid</keyword>
<feature type="domain" description="IrrE N-terminal-like" evidence="1">
    <location>
        <begin position="34"/>
        <end position="163"/>
    </location>
</feature>
<dbReference type="Pfam" id="PF06114">
    <property type="entry name" value="Peptidase_M78"/>
    <property type="match status" value="1"/>
</dbReference>
<dbReference type="Proteomes" id="UP000503440">
    <property type="component" value="Plasmid pB18-7"/>
</dbReference>
<dbReference type="RefSeq" id="WP_163146744.1">
    <property type="nucleotide sequence ID" value="NZ_CP044462.1"/>
</dbReference>
<dbReference type="InterPro" id="IPR052345">
    <property type="entry name" value="Rad_response_metalloprotease"/>
</dbReference>
<proteinExistence type="predicted"/>
<protein>
    <submittedName>
        <fullName evidence="2">ImmA/IrrE family metallo-endopeptidase</fullName>
    </submittedName>
</protein>
<organism evidence="2 3">
    <name type="scientific">Acinetobacter indicus</name>
    <dbReference type="NCBI Taxonomy" id="756892"/>
    <lineage>
        <taxon>Bacteria</taxon>
        <taxon>Pseudomonadati</taxon>
        <taxon>Pseudomonadota</taxon>
        <taxon>Gammaproteobacteria</taxon>
        <taxon>Moraxellales</taxon>
        <taxon>Moraxellaceae</taxon>
        <taxon>Acinetobacter</taxon>
    </lineage>
</organism>
<dbReference type="PANTHER" id="PTHR43236">
    <property type="entry name" value="ANTITOXIN HIGA1"/>
    <property type="match status" value="1"/>
</dbReference>
<dbReference type="InterPro" id="IPR010359">
    <property type="entry name" value="IrrE_HExxH"/>
</dbReference>
<dbReference type="PANTHER" id="PTHR43236:SF1">
    <property type="entry name" value="BLL7220 PROTEIN"/>
    <property type="match status" value="1"/>
</dbReference>
<evidence type="ECO:0000313" key="3">
    <source>
        <dbReference type="Proteomes" id="UP000503440"/>
    </source>
</evidence>
<reference evidence="2 3" key="1">
    <citation type="submission" date="2019-09" db="EMBL/GenBank/DDBJ databases">
        <title>Non-baumannii Acinetobacter spp. carrying blaNDM-1 isolated in China.</title>
        <authorList>
            <person name="Cui C."/>
            <person name="Chen C."/>
            <person name="Sun J."/>
            <person name="Liu Y."/>
        </authorList>
    </citation>
    <scope>NUCLEOTIDE SEQUENCE [LARGE SCALE GENOMIC DNA]</scope>
    <source>
        <strain evidence="2 3">B18</strain>
        <plasmid evidence="3">pb18-7</plasmid>
    </source>
</reference>
<dbReference type="AlphaFoldDB" id="A0A6C0Y7J4"/>
<accession>A0A6C0Y7J4</accession>
<dbReference type="EMBL" id="CP044462">
    <property type="protein sequence ID" value="QIC72224.1"/>
    <property type="molecule type" value="Genomic_DNA"/>
</dbReference>
<gene>
    <name evidence="2" type="ORF">FSC09_17865</name>
</gene>
<geneLocation type="plasmid" evidence="3">
    <name>pb18-7</name>
</geneLocation>
<name>A0A6C0Y7J4_9GAMM</name>
<evidence type="ECO:0000313" key="2">
    <source>
        <dbReference type="EMBL" id="QIC72224.1"/>
    </source>
</evidence>
<evidence type="ECO:0000259" key="1">
    <source>
        <dbReference type="Pfam" id="PF06114"/>
    </source>
</evidence>
<dbReference type="Gene3D" id="1.10.10.2910">
    <property type="match status" value="1"/>
</dbReference>